<gene>
    <name evidence="3" type="ORF">LUZ62_014789</name>
</gene>
<accession>A0AAV8GGQ3</accession>
<dbReference type="EMBL" id="JAMFTS010000001">
    <property type="protein sequence ID" value="KAJ4802223.1"/>
    <property type="molecule type" value="Genomic_DNA"/>
</dbReference>
<protein>
    <submittedName>
        <fullName evidence="3">Transcription factor-like protein</fullName>
    </submittedName>
</protein>
<name>A0AAV8GGQ3_9POAL</name>
<dbReference type="GO" id="GO:0043565">
    <property type="term" value="F:sequence-specific DNA binding"/>
    <property type="evidence" value="ECO:0007669"/>
    <property type="project" value="InterPro"/>
</dbReference>
<organism evidence="3 4">
    <name type="scientific">Rhynchospora pubera</name>
    <dbReference type="NCBI Taxonomy" id="906938"/>
    <lineage>
        <taxon>Eukaryota</taxon>
        <taxon>Viridiplantae</taxon>
        <taxon>Streptophyta</taxon>
        <taxon>Embryophyta</taxon>
        <taxon>Tracheophyta</taxon>
        <taxon>Spermatophyta</taxon>
        <taxon>Magnoliopsida</taxon>
        <taxon>Liliopsida</taxon>
        <taxon>Poales</taxon>
        <taxon>Cyperaceae</taxon>
        <taxon>Cyperoideae</taxon>
        <taxon>Rhynchosporeae</taxon>
        <taxon>Rhynchospora</taxon>
    </lineage>
</organism>
<dbReference type="InterPro" id="IPR025422">
    <property type="entry name" value="TGA_domain"/>
</dbReference>
<dbReference type="AlphaFoldDB" id="A0AAV8GGQ3"/>
<feature type="region of interest" description="Disordered" evidence="1">
    <location>
        <begin position="174"/>
        <end position="209"/>
    </location>
</feature>
<sequence length="276" mass="31013">MQRRFVSSYDRWIQGQKSDLTKLLRAAAAPDATETELRSIIEQCMKLYEDYSEQRKLLAREDGPTFFSPPWCTSFENSVLWMGGCRPTLGIRLLYSLTGCEMEAHLEEFLRGQRGPTNVGMMALSASQLRLVNDIHQRTLRAEDWLSSRLATLHEDLADKPLLPIIRELQQMRRESTSSSSDAVASSSSNPPLVDGPGSCDDARKSEESAAAMQTYADRLAKLMEEADALRLATARTLVTEVLNPRQAVELLITAKELHLSLHTWGVERDHQHGRG</sequence>
<dbReference type="PROSITE" id="PS51806">
    <property type="entry name" value="DOG1"/>
    <property type="match status" value="1"/>
</dbReference>
<evidence type="ECO:0000259" key="2">
    <source>
        <dbReference type="PROSITE" id="PS51806"/>
    </source>
</evidence>
<dbReference type="PANTHER" id="PTHR46354:SF7">
    <property type="entry name" value="PROTEIN DOG1-LIKE 1"/>
    <property type="match status" value="1"/>
</dbReference>
<dbReference type="PANTHER" id="PTHR46354">
    <property type="entry name" value="DOG1 DOMAIN-CONTAINING PROTEIN"/>
    <property type="match status" value="1"/>
</dbReference>
<comment type="caution">
    <text evidence="3">The sequence shown here is derived from an EMBL/GenBank/DDBJ whole genome shotgun (WGS) entry which is preliminary data.</text>
</comment>
<evidence type="ECO:0000313" key="4">
    <source>
        <dbReference type="Proteomes" id="UP001140206"/>
    </source>
</evidence>
<keyword evidence="4" id="KW-1185">Reference proteome</keyword>
<evidence type="ECO:0000256" key="1">
    <source>
        <dbReference type="SAM" id="MobiDB-lite"/>
    </source>
</evidence>
<dbReference type="Pfam" id="PF14144">
    <property type="entry name" value="DOG1"/>
    <property type="match status" value="1"/>
</dbReference>
<dbReference type="GO" id="GO:0006351">
    <property type="term" value="P:DNA-templated transcription"/>
    <property type="evidence" value="ECO:0007669"/>
    <property type="project" value="InterPro"/>
</dbReference>
<dbReference type="Proteomes" id="UP001140206">
    <property type="component" value="Chromosome 1"/>
</dbReference>
<feature type="compositionally biased region" description="Low complexity" evidence="1">
    <location>
        <begin position="177"/>
        <end position="189"/>
    </location>
</feature>
<evidence type="ECO:0000313" key="3">
    <source>
        <dbReference type="EMBL" id="KAJ4802223.1"/>
    </source>
</evidence>
<feature type="domain" description="DOG1" evidence="2">
    <location>
        <begin position="2"/>
        <end position="272"/>
    </location>
</feature>
<dbReference type="InterPro" id="IPR051886">
    <property type="entry name" value="Seed_Dev/Stress_Resp_Reg"/>
</dbReference>
<reference evidence="3" key="1">
    <citation type="submission" date="2022-08" db="EMBL/GenBank/DDBJ databases">
        <authorList>
            <person name="Marques A."/>
        </authorList>
    </citation>
    <scope>NUCLEOTIDE SEQUENCE</scope>
    <source>
        <strain evidence="3">RhyPub2mFocal</strain>
        <tissue evidence="3">Leaves</tissue>
    </source>
</reference>
<proteinExistence type="predicted"/>